<evidence type="ECO:0000313" key="6">
    <source>
        <dbReference type="Proteomes" id="UP000800092"/>
    </source>
</evidence>
<evidence type="ECO:0000313" key="5">
    <source>
        <dbReference type="EMBL" id="KAF2234400.1"/>
    </source>
</evidence>
<comment type="similarity">
    <text evidence="1">Belongs to the IUNH family.</text>
</comment>
<gene>
    <name evidence="5" type="ORF">EV356DRAFT_446702</name>
</gene>
<evidence type="ECO:0000259" key="4">
    <source>
        <dbReference type="Pfam" id="PF01156"/>
    </source>
</evidence>
<keyword evidence="6" id="KW-1185">Reference proteome</keyword>
<dbReference type="EMBL" id="ML991799">
    <property type="protein sequence ID" value="KAF2234400.1"/>
    <property type="molecule type" value="Genomic_DNA"/>
</dbReference>
<proteinExistence type="inferred from homology"/>
<dbReference type="Proteomes" id="UP000800092">
    <property type="component" value="Unassembled WGS sequence"/>
</dbReference>
<dbReference type="OrthoDB" id="432381at2759"/>
<evidence type="ECO:0000256" key="1">
    <source>
        <dbReference type="ARBA" id="ARBA00009176"/>
    </source>
</evidence>
<dbReference type="GO" id="GO:0008477">
    <property type="term" value="F:purine nucleosidase activity"/>
    <property type="evidence" value="ECO:0007669"/>
    <property type="project" value="TreeGrafter"/>
</dbReference>
<keyword evidence="2 5" id="KW-0378">Hydrolase</keyword>
<dbReference type="InterPro" id="IPR036452">
    <property type="entry name" value="Ribo_hydro-like"/>
</dbReference>
<sequence length="397" mass="42448">MDKQEIPEDPSALWEFYSKAGFRPTNLWLDCDTGLDLQDPDSFAILMASMHPSLKLLGISTVHGNAPLENTTYNTLAVLEAIGRRDIPVYSGASKPFCRAPAHAAAIHGSSGLDGTTLLPNPIMPAQINTSAIEAMYSALRSSPPQSAWLVATGALTNVAILFLLHPDLVSHIAGLSIMGGVVGGGFNEAKLGTKNYGSNSFGNWTPYAEFNIFCDPEAAHSLFSNPALAAKTTLIPLDITHLVFATESVRAKLLHGTTAPPSIPASSISSITRPSVRPLFHEILIFFATTYAEVFGMTTGPPLHDPLAVAAVFAPALFRDGRETGERERWSVDVVRDDAIGDVTGSGGKKGVGQVGRTVARKVEGDRDGVRIPRGVNVARFWETVDLCLSRAERMT</sequence>
<dbReference type="InterPro" id="IPR023186">
    <property type="entry name" value="IUNH"/>
</dbReference>
<protein>
    <submittedName>
        <fullName evidence="5">Inosine/uridine-preferring nucleoside hydrolase</fullName>
    </submittedName>
</protein>
<evidence type="ECO:0000256" key="3">
    <source>
        <dbReference type="ARBA" id="ARBA00023295"/>
    </source>
</evidence>
<name>A0A6A6HA73_VIRVR</name>
<dbReference type="InterPro" id="IPR001910">
    <property type="entry name" value="Inosine/uridine_hydrolase_dom"/>
</dbReference>
<dbReference type="CDD" id="cd02651">
    <property type="entry name" value="nuc_hydro_IU_UC_XIUA"/>
    <property type="match status" value="1"/>
</dbReference>
<keyword evidence="3" id="KW-0326">Glycosidase</keyword>
<dbReference type="GO" id="GO:0005829">
    <property type="term" value="C:cytosol"/>
    <property type="evidence" value="ECO:0007669"/>
    <property type="project" value="TreeGrafter"/>
</dbReference>
<dbReference type="PANTHER" id="PTHR12304:SF4">
    <property type="entry name" value="URIDINE NUCLEOSIDASE"/>
    <property type="match status" value="1"/>
</dbReference>
<dbReference type="PANTHER" id="PTHR12304">
    <property type="entry name" value="INOSINE-URIDINE PREFERRING NUCLEOSIDE HYDROLASE"/>
    <property type="match status" value="1"/>
</dbReference>
<dbReference type="Gene3D" id="3.90.245.10">
    <property type="entry name" value="Ribonucleoside hydrolase-like"/>
    <property type="match status" value="1"/>
</dbReference>
<dbReference type="GO" id="GO:0006152">
    <property type="term" value="P:purine nucleoside catabolic process"/>
    <property type="evidence" value="ECO:0007669"/>
    <property type="project" value="TreeGrafter"/>
</dbReference>
<evidence type="ECO:0000256" key="2">
    <source>
        <dbReference type="ARBA" id="ARBA00022801"/>
    </source>
</evidence>
<dbReference type="AlphaFoldDB" id="A0A6A6HA73"/>
<dbReference type="SUPFAM" id="SSF53590">
    <property type="entry name" value="Nucleoside hydrolase"/>
    <property type="match status" value="1"/>
</dbReference>
<reference evidence="5" key="1">
    <citation type="journal article" date="2020" name="Stud. Mycol.">
        <title>101 Dothideomycetes genomes: a test case for predicting lifestyles and emergence of pathogens.</title>
        <authorList>
            <person name="Haridas S."/>
            <person name="Albert R."/>
            <person name="Binder M."/>
            <person name="Bloem J."/>
            <person name="Labutti K."/>
            <person name="Salamov A."/>
            <person name="Andreopoulos B."/>
            <person name="Baker S."/>
            <person name="Barry K."/>
            <person name="Bills G."/>
            <person name="Bluhm B."/>
            <person name="Cannon C."/>
            <person name="Castanera R."/>
            <person name="Culley D."/>
            <person name="Daum C."/>
            <person name="Ezra D."/>
            <person name="Gonzalez J."/>
            <person name="Henrissat B."/>
            <person name="Kuo A."/>
            <person name="Liang C."/>
            <person name="Lipzen A."/>
            <person name="Lutzoni F."/>
            <person name="Magnuson J."/>
            <person name="Mondo S."/>
            <person name="Nolan M."/>
            <person name="Ohm R."/>
            <person name="Pangilinan J."/>
            <person name="Park H.-J."/>
            <person name="Ramirez L."/>
            <person name="Alfaro M."/>
            <person name="Sun H."/>
            <person name="Tritt A."/>
            <person name="Yoshinaga Y."/>
            <person name="Zwiers L.-H."/>
            <person name="Turgeon B."/>
            <person name="Goodwin S."/>
            <person name="Spatafora J."/>
            <person name="Crous P."/>
            <person name="Grigoriev I."/>
        </authorList>
    </citation>
    <scope>NUCLEOTIDE SEQUENCE</scope>
    <source>
        <strain evidence="5">Tuck. ex Michener</strain>
    </source>
</reference>
<feature type="domain" description="Inosine/uridine-preferring nucleoside hydrolase" evidence="4">
    <location>
        <begin position="27"/>
        <end position="384"/>
    </location>
</feature>
<dbReference type="Pfam" id="PF01156">
    <property type="entry name" value="IU_nuc_hydro"/>
    <property type="match status" value="1"/>
</dbReference>
<organism evidence="5 6">
    <name type="scientific">Viridothelium virens</name>
    <name type="common">Speckled blister lichen</name>
    <name type="synonym">Trypethelium virens</name>
    <dbReference type="NCBI Taxonomy" id="1048519"/>
    <lineage>
        <taxon>Eukaryota</taxon>
        <taxon>Fungi</taxon>
        <taxon>Dikarya</taxon>
        <taxon>Ascomycota</taxon>
        <taxon>Pezizomycotina</taxon>
        <taxon>Dothideomycetes</taxon>
        <taxon>Dothideomycetes incertae sedis</taxon>
        <taxon>Trypetheliales</taxon>
        <taxon>Trypetheliaceae</taxon>
        <taxon>Viridothelium</taxon>
    </lineage>
</organism>
<accession>A0A6A6HA73</accession>